<reference evidence="2 3" key="1">
    <citation type="submission" date="2020-08" db="EMBL/GenBank/DDBJ databases">
        <title>Sequencing the genomes of 1000 actinobacteria strains.</title>
        <authorList>
            <person name="Klenk H.-P."/>
        </authorList>
    </citation>
    <scope>NUCLEOTIDE SEQUENCE [LARGE SCALE GENOMIC DNA]</scope>
    <source>
        <strain evidence="2 3">DSM 41654</strain>
    </source>
</reference>
<name>A0A7W7R0K0_KITKI</name>
<dbReference type="GO" id="GO:1990189">
    <property type="term" value="F:protein N-terminal-serine acetyltransferase activity"/>
    <property type="evidence" value="ECO:0007669"/>
    <property type="project" value="TreeGrafter"/>
</dbReference>
<evidence type="ECO:0000313" key="3">
    <source>
        <dbReference type="Proteomes" id="UP000540506"/>
    </source>
</evidence>
<feature type="domain" description="N-acetyltransferase" evidence="1">
    <location>
        <begin position="11"/>
        <end position="162"/>
    </location>
</feature>
<dbReference type="PANTHER" id="PTHR43441:SF10">
    <property type="entry name" value="ACETYLTRANSFERASE"/>
    <property type="match status" value="1"/>
</dbReference>
<dbReference type="EMBL" id="JACHJV010000001">
    <property type="protein sequence ID" value="MBB4922571.1"/>
    <property type="molecule type" value="Genomic_DNA"/>
</dbReference>
<dbReference type="GO" id="GO:0005737">
    <property type="term" value="C:cytoplasm"/>
    <property type="evidence" value="ECO:0007669"/>
    <property type="project" value="TreeGrafter"/>
</dbReference>
<protein>
    <submittedName>
        <fullName evidence="2">RimJ/RimL family protein N-acetyltransferase</fullName>
    </submittedName>
</protein>
<proteinExistence type="predicted"/>
<dbReference type="AlphaFoldDB" id="A0A7W7R0K0"/>
<dbReference type="InterPro" id="IPR000182">
    <property type="entry name" value="GNAT_dom"/>
</dbReference>
<dbReference type="GO" id="GO:0008999">
    <property type="term" value="F:protein-N-terminal-alanine acetyltransferase activity"/>
    <property type="evidence" value="ECO:0007669"/>
    <property type="project" value="TreeGrafter"/>
</dbReference>
<accession>A0A7W7R0K0</accession>
<dbReference type="PROSITE" id="PS51186">
    <property type="entry name" value="GNAT"/>
    <property type="match status" value="1"/>
</dbReference>
<keyword evidence="2" id="KW-0808">Transferase</keyword>
<dbReference type="PANTHER" id="PTHR43441">
    <property type="entry name" value="RIBOSOMAL-PROTEIN-SERINE ACETYLTRANSFERASE"/>
    <property type="match status" value="1"/>
</dbReference>
<gene>
    <name evidence="2" type="ORF">FHR34_001564</name>
</gene>
<dbReference type="Gene3D" id="3.40.630.30">
    <property type="match status" value="1"/>
</dbReference>
<dbReference type="SUPFAM" id="SSF55729">
    <property type="entry name" value="Acyl-CoA N-acyltransferases (Nat)"/>
    <property type="match status" value="1"/>
</dbReference>
<keyword evidence="3" id="KW-1185">Reference proteome</keyword>
<comment type="caution">
    <text evidence="2">The sequence shown here is derived from an EMBL/GenBank/DDBJ whole genome shotgun (WGS) entry which is preliminary data.</text>
</comment>
<dbReference type="InterPro" id="IPR016181">
    <property type="entry name" value="Acyl_CoA_acyltransferase"/>
</dbReference>
<evidence type="ECO:0000313" key="2">
    <source>
        <dbReference type="EMBL" id="MBB4922571.1"/>
    </source>
</evidence>
<sequence>MTLTLTGPDGLLLRPWGEEDAQAVLAAAASVDTLPVASQAQAEQWLAAQRQGWERGERFAFAVLVGGELLGQSVLKRPDPEAPAAEVGYWTAGPARGRGLAPRALAVLTDWAFAEFPVERLELFHHLDNAASCRVAQKTGYGLTAVVPPKPPFPTEAHLHVRERPAS</sequence>
<evidence type="ECO:0000259" key="1">
    <source>
        <dbReference type="PROSITE" id="PS51186"/>
    </source>
</evidence>
<organism evidence="2 3">
    <name type="scientific">Kitasatospora kifunensis</name>
    <name type="common">Streptomyces kifunensis</name>
    <dbReference type="NCBI Taxonomy" id="58351"/>
    <lineage>
        <taxon>Bacteria</taxon>
        <taxon>Bacillati</taxon>
        <taxon>Actinomycetota</taxon>
        <taxon>Actinomycetes</taxon>
        <taxon>Kitasatosporales</taxon>
        <taxon>Streptomycetaceae</taxon>
        <taxon>Kitasatospora</taxon>
    </lineage>
</organism>
<dbReference type="RefSeq" id="WP_184934721.1">
    <property type="nucleotide sequence ID" value="NZ_JACHJV010000001.1"/>
</dbReference>
<dbReference type="Pfam" id="PF13302">
    <property type="entry name" value="Acetyltransf_3"/>
    <property type="match status" value="1"/>
</dbReference>
<dbReference type="Proteomes" id="UP000540506">
    <property type="component" value="Unassembled WGS sequence"/>
</dbReference>
<dbReference type="InterPro" id="IPR051908">
    <property type="entry name" value="Ribosomal_N-acetyltransferase"/>
</dbReference>